<gene>
    <name evidence="1" type="ORF">LCGC14_2339420</name>
</gene>
<proteinExistence type="predicted"/>
<sequence>MTVVNIDTKNPDNFQPRKPIPAGKYVFEIANDLVVTKAKSSENNIIKIELRCQAEDELKGRVVFDNIVLTKNAEFKLCHLVLAAGTQTKEEMGEGVDLELLKGAILEADISLEPPRKDPVTGVVYDESNRVKRYIFTPEDAPADAPTEAASV</sequence>
<protein>
    <recommendedName>
        <fullName evidence="2">DUF669 domain-containing protein</fullName>
    </recommendedName>
</protein>
<comment type="caution">
    <text evidence="1">The sequence shown here is derived from an EMBL/GenBank/DDBJ whole genome shotgun (WGS) entry which is preliminary data.</text>
</comment>
<organism evidence="1">
    <name type="scientific">marine sediment metagenome</name>
    <dbReference type="NCBI Taxonomy" id="412755"/>
    <lineage>
        <taxon>unclassified sequences</taxon>
        <taxon>metagenomes</taxon>
        <taxon>ecological metagenomes</taxon>
    </lineage>
</organism>
<accession>A0A0F9EQ77</accession>
<evidence type="ECO:0008006" key="2">
    <source>
        <dbReference type="Google" id="ProtNLM"/>
    </source>
</evidence>
<evidence type="ECO:0000313" key="1">
    <source>
        <dbReference type="EMBL" id="KKL47055.1"/>
    </source>
</evidence>
<dbReference type="EMBL" id="LAZR01033809">
    <property type="protein sequence ID" value="KKL47055.1"/>
    <property type="molecule type" value="Genomic_DNA"/>
</dbReference>
<dbReference type="AlphaFoldDB" id="A0A0F9EQ77"/>
<name>A0A0F9EQ77_9ZZZZ</name>
<reference evidence="1" key="1">
    <citation type="journal article" date="2015" name="Nature">
        <title>Complex archaea that bridge the gap between prokaryotes and eukaryotes.</title>
        <authorList>
            <person name="Spang A."/>
            <person name="Saw J.H."/>
            <person name="Jorgensen S.L."/>
            <person name="Zaremba-Niedzwiedzka K."/>
            <person name="Martijn J."/>
            <person name="Lind A.E."/>
            <person name="van Eijk R."/>
            <person name="Schleper C."/>
            <person name="Guy L."/>
            <person name="Ettema T.J."/>
        </authorList>
    </citation>
    <scope>NUCLEOTIDE SEQUENCE</scope>
</reference>